<dbReference type="AlphaFoldDB" id="A0A644X1G6"/>
<evidence type="ECO:0000313" key="1">
    <source>
        <dbReference type="EMBL" id="MPM09980.1"/>
    </source>
</evidence>
<gene>
    <name evidence="1" type="ORF">SDC9_56304</name>
</gene>
<sequence length="46" mass="5399">MCKNGHYVFKYEHSGVDAAIIPDYAQEQVLEIIYEIIKLYKIQPIN</sequence>
<comment type="caution">
    <text evidence="1">The sequence shown here is derived from an EMBL/GenBank/DDBJ whole genome shotgun (WGS) entry which is preliminary data.</text>
</comment>
<name>A0A644X1G6_9ZZZZ</name>
<proteinExistence type="predicted"/>
<organism evidence="1">
    <name type="scientific">bioreactor metagenome</name>
    <dbReference type="NCBI Taxonomy" id="1076179"/>
    <lineage>
        <taxon>unclassified sequences</taxon>
        <taxon>metagenomes</taxon>
        <taxon>ecological metagenomes</taxon>
    </lineage>
</organism>
<protein>
    <submittedName>
        <fullName evidence="1">Uncharacterized protein</fullName>
    </submittedName>
</protein>
<reference evidence="1" key="1">
    <citation type="submission" date="2019-08" db="EMBL/GenBank/DDBJ databases">
        <authorList>
            <person name="Kucharzyk K."/>
            <person name="Murdoch R.W."/>
            <person name="Higgins S."/>
            <person name="Loffler F."/>
        </authorList>
    </citation>
    <scope>NUCLEOTIDE SEQUENCE</scope>
</reference>
<dbReference type="EMBL" id="VSSQ01001635">
    <property type="protein sequence ID" value="MPM09980.1"/>
    <property type="molecule type" value="Genomic_DNA"/>
</dbReference>
<accession>A0A644X1G6</accession>